<organism evidence="2 3">
    <name type="scientific">Kribbella jiaozuonensis</name>
    <dbReference type="NCBI Taxonomy" id="2575441"/>
    <lineage>
        <taxon>Bacteria</taxon>
        <taxon>Bacillati</taxon>
        <taxon>Actinomycetota</taxon>
        <taxon>Actinomycetes</taxon>
        <taxon>Propionibacteriales</taxon>
        <taxon>Kribbellaceae</taxon>
        <taxon>Kribbella</taxon>
    </lineage>
</organism>
<dbReference type="AlphaFoldDB" id="A0A4U3LIG2"/>
<dbReference type="RefSeq" id="WP_137258227.1">
    <property type="nucleotide sequence ID" value="NZ_JBHSPQ010000005.1"/>
</dbReference>
<evidence type="ECO:0000313" key="3">
    <source>
        <dbReference type="Proteomes" id="UP000305836"/>
    </source>
</evidence>
<dbReference type="Proteomes" id="UP000305836">
    <property type="component" value="Unassembled WGS sequence"/>
</dbReference>
<keyword evidence="3" id="KW-1185">Reference proteome</keyword>
<evidence type="ECO:0000313" key="2">
    <source>
        <dbReference type="EMBL" id="TKK75371.1"/>
    </source>
</evidence>
<dbReference type="EMBL" id="SZPZ01000005">
    <property type="protein sequence ID" value="TKK75371.1"/>
    <property type="molecule type" value="Genomic_DNA"/>
</dbReference>
<dbReference type="OrthoDB" id="4484802at2"/>
<gene>
    <name evidence="2" type="ORF">FDA38_33745</name>
</gene>
<feature type="region of interest" description="Disordered" evidence="1">
    <location>
        <begin position="244"/>
        <end position="269"/>
    </location>
</feature>
<sequence>MPRSPDHPPDLAALQRAFETGRPLDWGDDSLAPADIARRYGMKATRKSLELLQRTAEIEPRVTAQFLASIPADSSPYQLSRRVKSPESLARKIRTWSDANNRNPVEDLLRYTVLTESPGELVASTRSTTEALTDHGWRVLYAMHSYTDGSRYKGVHAHFRTPDIDRLEIQWHSVSSAEVKELTTRWYEVERSLATSDAERTAAREKCVAASAQLSTPAGIDGLTELGGRRVKVNNYSDSRQIVTERQPGATELTRRSTTDRDRGEGIAR</sequence>
<protein>
    <recommendedName>
        <fullName evidence="4">RelA/SpoT family protein</fullName>
    </recommendedName>
</protein>
<evidence type="ECO:0008006" key="4">
    <source>
        <dbReference type="Google" id="ProtNLM"/>
    </source>
</evidence>
<reference evidence="2 3" key="1">
    <citation type="submission" date="2019-04" db="EMBL/GenBank/DDBJ databases">
        <title>Kribbella sp. NEAU-THZ 27 nov., a novel actinomycete isolated from soil.</title>
        <authorList>
            <person name="Duan L."/>
        </authorList>
    </citation>
    <scope>NUCLEOTIDE SEQUENCE [LARGE SCALE GENOMIC DNA]</scope>
    <source>
        <strain evidence="3">NEAU-THZ27</strain>
    </source>
</reference>
<proteinExistence type="predicted"/>
<feature type="compositionally biased region" description="Basic and acidic residues" evidence="1">
    <location>
        <begin position="253"/>
        <end position="269"/>
    </location>
</feature>
<comment type="caution">
    <text evidence="2">The sequence shown here is derived from an EMBL/GenBank/DDBJ whole genome shotgun (WGS) entry which is preliminary data.</text>
</comment>
<accession>A0A4U3LIG2</accession>
<evidence type="ECO:0000256" key="1">
    <source>
        <dbReference type="SAM" id="MobiDB-lite"/>
    </source>
</evidence>
<name>A0A4U3LIG2_9ACTN</name>